<reference evidence="1" key="1">
    <citation type="submission" date="2014-11" db="EMBL/GenBank/DDBJ databases">
        <authorList>
            <person name="Amaro Gonzalez C."/>
        </authorList>
    </citation>
    <scope>NUCLEOTIDE SEQUENCE</scope>
</reference>
<dbReference type="AlphaFoldDB" id="A0A0E9R696"/>
<proteinExistence type="predicted"/>
<protein>
    <submittedName>
        <fullName evidence="1">Uncharacterized protein</fullName>
    </submittedName>
</protein>
<evidence type="ECO:0000313" key="1">
    <source>
        <dbReference type="EMBL" id="JAH23995.1"/>
    </source>
</evidence>
<dbReference type="EMBL" id="GBXM01084582">
    <property type="protein sequence ID" value="JAH23995.1"/>
    <property type="molecule type" value="Transcribed_RNA"/>
</dbReference>
<name>A0A0E9R696_ANGAN</name>
<reference evidence="1" key="2">
    <citation type="journal article" date="2015" name="Fish Shellfish Immunol.">
        <title>Early steps in the European eel (Anguilla anguilla)-Vibrio vulnificus interaction in the gills: Role of the RtxA13 toxin.</title>
        <authorList>
            <person name="Callol A."/>
            <person name="Pajuelo D."/>
            <person name="Ebbesson L."/>
            <person name="Teles M."/>
            <person name="MacKenzie S."/>
            <person name="Amaro C."/>
        </authorList>
    </citation>
    <scope>NUCLEOTIDE SEQUENCE</scope>
</reference>
<accession>A0A0E9R696</accession>
<sequence length="29" mass="3351">MFDFIQDPVIRSSQSNRSHACQSIDEILL</sequence>
<organism evidence="1">
    <name type="scientific">Anguilla anguilla</name>
    <name type="common">European freshwater eel</name>
    <name type="synonym">Muraena anguilla</name>
    <dbReference type="NCBI Taxonomy" id="7936"/>
    <lineage>
        <taxon>Eukaryota</taxon>
        <taxon>Metazoa</taxon>
        <taxon>Chordata</taxon>
        <taxon>Craniata</taxon>
        <taxon>Vertebrata</taxon>
        <taxon>Euteleostomi</taxon>
        <taxon>Actinopterygii</taxon>
        <taxon>Neopterygii</taxon>
        <taxon>Teleostei</taxon>
        <taxon>Anguilliformes</taxon>
        <taxon>Anguillidae</taxon>
        <taxon>Anguilla</taxon>
    </lineage>
</organism>